<evidence type="ECO:0000256" key="2">
    <source>
        <dbReference type="ARBA" id="ARBA00022723"/>
    </source>
</evidence>
<keyword evidence="4 6" id="KW-0862">Zinc</keyword>
<dbReference type="EC" id="3.4.24.-" evidence="6"/>
<evidence type="ECO:0000259" key="7">
    <source>
        <dbReference type="Pfam" id="PF01432"/>
    </source>
</evidence>
<comment type="caution">
    <text evidence="9">The sequence shown here is derived from an EMBL/GenBank/DDBJ whole genome shotgun (WGS) entry which is preliminary data.</text>
</comment>
<dbReference type="Proteomes" id="UP001501459">
    <property type="component" value="Unassembled WGS sequence"/>
</dbReference>
<comment type="function">
    <text evidence="6">Has oligopeptidase activity and degrades a variety of small bioactive peptides.</text>
</comment>
<feature type="domain" description="Oligopeptidase F N-terminal" evidence="8">
    <location>
        <begin position="118"/>
        <end position="187"/>
    </location>
</feature>
<keyword evidence="5 6" id="KW-0482">Metalloprotease</keyword>
<evidence type="ECO:0000313" key="10">
    <source>
        <dbReference type="Proteomes" id="UP001501459"/>
    </source>
</evidence>
<dbReference type="RefSeq" id="WP_343751189.1">
    <property type="nucleotide sequence ID" value="NZ_BAAADM010000015.1"/>
</dbReference>
<dbReference type="PANTHER" id="PTHR11804">
    <property type="entry name" value="PROTEASE M3 THIMET OLIGOPEPTIDASE-RELATED"/>
    <property type="match status" value="1"/>
</dbReference>
<dbReference type="InterPro" id="IPR013647">
    <property type="entry name" value="OligopepF_N_dom"/>
</dbReference>
<comment type="cofactor">
    <cofactor evidence="6">
        <name>Zn(2+)</name>
        <dbReference type="ChEBI" id="CHEBI:29105"/>
    </cofactor>
    <text evidence="6">Binds 1 zinc ion.</text>
</comment>
<dbReference type="Gene3D" id="1.10.287.830">
    <property type="entry name" value="putative peptidase helix hairpin domain like"/>
    <property type="match status" value="1"/>
</dbReference>
<evidence type="ECO:0000256" key="5">
    <source>
        <dbReference type="ARBA" id="ARBA00023049"/>
    </source>
</evidence>
<sequence>MVKTAKELPNRNEIPEERKWKLEDIFKTDDDWEEERKALENDLPSITAYQGSIADSAQNLYDVLVLQDQLAERLGRLFTYAHMRNDEDTTNSTYQALNEKAESLLTQASSSMSFIVPEILAMDDAKVQEFVKEKDELSFYNKVLNDISRQRPHVLSEKEEALLAEASEPMGSASNTFSMLNNADLTFPTITNEDGEEVDLTHGRYIGFLQSKDRNVRKAAFQAMYETYGKFINTFASTLTGTVKADNFEAKVRNYDSARQAALDSNHIPEQVYDNLVEAVNEKLPLMHRYIRLRKQVLGLDELHMYDIYTPLVKDADMHIPYEEAQEHVLEALKPLGDDYVNILKKGFSSRWIDVEENKGKRSGAYSSGAYGTHPYILLNWQDKLEDLFTLSHELGHSLHSYYTHQSQAFRYGNYSIFVAEVASTTNEALLNDYLLNQVDDEKQKLYLLNHFLEGFRGTVFRQTMFAEFEHDIHKRAQNGEALTADKLTEIYYNLNKKYFGDDIVCDEEIGKEWARIPHFYMNYYVYQYATGYSAATALASRILSGEQGAVEDYLNFLKAGSSDYPIDILKKAGVDMTSKDPILAAFDVFEEKLNEMEDLLLK</sequence>
<dbReference type="InterPro" id="IPR042088">
    <property type="entry name" value="OligoPept_F_C"/>
</dbReference>
<organism evidence="9 10">
    <name type="scientific">Lentibacillus halophilus</name>
    <dbReference type="NCBI Taxonomy" id="295065"/>
    <lineage>
        <taxon>Bacteria</taxon>
        <taxon>Bacillati</taxon>
        <taxon>Bacillota</taxon>
        <taxon>Bacilli</taxon>
        <taxon>Bacillales</taxon>
        <taxon>Bacillaceae</taxon>
        <taxon>Lentibacillus</taxon>
    </lineage>
</organism>
<feature type="domain" description="Peptidase M3A/M3B catalytic" evidence="7">
    <location>
        <begin position="209"/>
        <end position="588"/>
    </location>
</feature>
<evidence type="ECO:0000256" key="6">
    <source>
        <dbReference type="RuleBase" id="RU368091"/>
    </source>
</evidence>
<keyword evidence="1 6" id="KW-0645">Protease</keyword>
<dbReference type="Pfam" id="PF01432">
    <property type="entry name" value="Peptidase_M3"/>
    <property type="match status" value="1"/>
</dbReference>
<dbReference type="InterPro" id="IPR004438">
    <property type="entry name" value="Peptidase_M3B"/>
</dbReference>
<dbReference type="Gene3D" id="1.20.140.70">
    <property type="entry name" value="Oligopeptidase f, N-terminal domain"/>
    <property type="match status" value="1"/>
</dbReference>
<keyword evidence="10" id="KW-1185">Reference proteome</keyword>
<dbReference type="Gene3D" id="1.10.1370.20">
    <property type="entry name" value="Oligoendopeptidase f, C-terminal domain"/>
    <property type="match status" value="1"/>
</dbReference>
<dbReference type="InterPro" id="IPR001567">
    <property type="entry name" value="Pept_M3A_M3B_dom"/>
</dbReference>
<name>A0ABN0Z4C6_9BACI</name>
<proteinExistence type="inferred from homology"/>
<keyword evidence="2 6" id="KW-0479">Metal-binding</keyword>
<protein>
    <recommendedName>
        <fullName evidence="6">Oligopeptidase F</fullName>
        <ecNumber evidence="6">3.4.24.-</ecNumber>
    </recommendedName>
</protein>
<dbReference type="EMBL" id="BAAADM010000015">
    <property type="protein sequence ID" value="GAA0432844.1"/>
    <property type="molecule type" value="Genomic_DNA"/>
</dbReference>
<keyword evidence="3 6" id="KW-0378">Hydrolase</keyword>
<dbReference type="NCBIfam" id="TIGR00181">
    <property type="entry name" value="pepF"/>
    <property type="match status" value="1"/>
</dbReference>
<comment type="similarity">
    <text evidence="6">Belongs to the peptidase M3B family.</text>
</comment>
<dbReference type="Pfam" id="PF08439">
    <property type="entry name" value="Peptidase_M3_N"/>
    <property type="match status" value="1"/>
</dbReference>
<dbReference type="SUPFAM" id="SSF55486">
    <property type="entry name" value="Metalloproteases ('zincins'), catalytic domain"/>
    <property type="match status" value="1"/>
</dbReference>
<dbReference type="PANTHER" id="PTHR11804:SF84">
    <property type="entry name" value="SACCHAROLYSIN"/>
    <property type="match status" value="1"/>
</dbReference>
<evidence type="ECO:0000256" key="4">
    <source>
        <dbReference type="ARBA" id="ARBA00022833"/>
    </source>
</evidence>
<evidence type="ECO:0000256" key="3">
    <source>
        <dbReference type="ARBA" id="ARBA00022801"/>
    </source>
</evidence>
<gene>
    <name evidence="9" type="primary">pepF_1</name>
    <name evidence="9" type="ORF">GCM10008983_06840</name>
</gene>
<reference evidence="9 10" key="1">
    <citation type="journal article" date="2019" name="Int. J. Syst. Evol. Microbiol.">
        <title>The Global Catalogue of Microorganisms (GCM) 10K type strain sequencing project: providing services to taxonomists for standard genome sequencing and annotation.</title>
        <authorList>
            <consortium name="The Broad Institute Genomics Platform"/>
            <consortium name="The Broad Institute Genome Sequencing Center for Infectious Disease"/>
            <person name="Wu L."/>
            <person name="Ma J."/>
        </authorList>
    </citation>
    <scope>NUCLEOTIDE SEQUENCE [LARGE SCALE GENOMIC DNA]</scope>
    <source>
        <strain evidence="9 10">JCM 12149</strain>
    </source>
</reference>
<evidence type="ECO:0000256" key="1">
    <source>
        <dbReference type="ARBA" id="ARBA00022670"/>
    </source>
</evidence>
<evidence type="ECO:0000259" key="8">
    <source>
        <dbReference type="Pfam" id="PF08439"/>
    </source>
</evidence>
<evidence type="ECO:0000313" key="9">
    <source>
        <dbReference type="EMBL" id="GAA0432844.1"/>
    </source>
</evidence>
<dbReference type="CDD" id="cd09608">
    <property type="entry name" value="M3B_PepF"/>
    <property type="match status" value="1"/>
</dbReference>
<accession>A0ABN0Z4C6</accession>
<dbReference type="InterPro" id="IPR045090">
    <property type="entry name" value="Pept_M3A_M3B"/>
</dbReference>